<protein>
    <submittedName>
        <fullName evidence="4">CRM1_C domain-containing protein</fullName>
    </submittedName>
</protein>
<evidence type="ECO:0000313" key="2">
    <source>
        <dbReference type="EMBL" id="VDK42017.1"/>
    </source>
</evidence>
<feature type="transmembrane region" description="Helical" evidence="1">
    <location>
        <begin position="87"/>
        <end position="108"/>
    </location>
</feature>
<organism evidence="4">
    <name type="scientific">Gongylonema pulchrum</name>
    <dbReference type="NCBI Taxonomy" id="637853"/>
    <lineage>
        <taxon>Eukaryota</taxon>
        <taxon>Metazoa</taxon>
        <taxon>Ecdysozoa</taxon>
        <taxon>Nematoda</taxon>
        <taxon>Chromadorea</taxon>
        <taxon>Rhabditida</taxon>
        <taxon>Spirurina</taxon>
        <taxon>Spiruromorpha</taxon>
        <taxon>Spiruroidea</taxon>
        <taxon>Gongylonematidae</taxon>
        <taxon>Gongylonema</taxon>
    </lineage>
</organism>
<keyword evidence="1" id="KW-1133">Transmembrane helix</keyword>
<dbReference type="Proteomes" id="UP000271098">
    <property type="component" value="Unassembled WGS sequence"/>
</dbReference>
<evidence type="ECO:0000313" key="4">
    <source>
        <dbReference type="WBParaSite" id="GPUH_0000403801-mRNA-1"/>
    </source>
</evidence>
<gene>
    <name evidence="2" type="ORF">GPUH_LOCUS4031</name>
</gene>
<accession>A0A183D5P0</accession>
<reference evidence="4" key="1">
    <citation type="submission" date="2016-06" db="UniProtKB">
        <authorList>
            <consortium name="WormBaseParasite"/>
        </authorList>
    </citation>
    <scope>IDENTIFICATION</scope>
</reference>
<reference evidence="2 3" key="2">
    <citation type="submission" date="2018-11" db="EMBL/GenBank/DDBJ databases">
        <authorList>
            <consortium name="Pathogen Informatics"/>
        </authorList>
    </citation>
    <scope>NUCLEOTIDE SEQUENCE [LARGE SCALE GENOMIC DNA]</scope>
</reference>
<dbReference type="EMBL" id="UYRT01007288">
    <property type="protein sequence ID" value="VDK42017.1"/>
    <property type="molecule type" value="Genomic_DNA"/>
</dbReference>
<proteinExistence type="predicted"/>
<sequence length="109" mass="12430">MVGVTIRDHSSQILHQIGDMLNIVVATQESKTELAGHVIRLYRQGYRRVKEKQPLVETMTVLMPMLLERLVTLMPDASQESCLLQKLILKIFFGLVQVVISASFYFVIL</sequence>
<dbReference type="OrthoDB" id="760868at2759"/>
<evidence type="ECO:0000256" key="1">
    <source>
        <dbReference type="SAM" id="Phobius"/>
    </source>
</evidence>
<dbReference type="WBParaSite" id="GPUH_0000403801-mRNA-1">
    <property type="protein sequence ID" value="GPUH_0000403801-mRNA-1"/>
    <property type="gene ID" value="GPUH_0000403801"/>
</dbReference>
<dbReference type="AlphaFoldDB" id="A0A183D5P0"/>
<keyword evidence="3" id="KW-1185">Reference proteome</keyword>
<name>A0A183D5P0_9BILA</name>
<evidence type="ECO:0000313" key="3">
    <source>
        <dbReference type="Proteomes" id="UP000271098"/>
    </source>
</evidence>
<keyword evidence="1" id="KW-0812">Transmembrane</keyword>
<keyword evidence="1" id="KW-0472">Membrane</keyword>